<dbReference type="OrthoDB" id="6122197at2759"/>
<keyword evidence="2" id="KW-1185">Reference proteome</keyword>
<dbReference type="Proteomes" id="UP000596742">
    <property type="component" value="Unassembled WGS sequence"/>
</dbReference>
<dbReference type="PANTHER" id="PTHR46586:SF5">
    <property type="match status" value="1"/>
</dbReference>
<protein>
    <recommendedName>
        <fullName evidence="3">Ankyrin repeat protein</fullName>
    </recommendedName>
</protein>
<dbReference type="SUPFAM" id="SSF48403">
    <property type="entry name" value="Ankyrin repeat"/>
    <property type="match status" value="2"/>
</dbReference>
<dbReference type="SUPFAM" id="SSF140860">
    <property type="entry name" value="Pseudo ankyrin repeat-like"/>
    <property type="match status" value="1"/>
</dbReference>
<name>A0A8B6G2P4_MYTGA</name>
<accession>A0A8B6G2P4</accession>
<proteinExistence type="predicted"/>
<evidence type="ECO:0008006" key="3">
    <source>
        <dbReference type="Google" id="ProtNLM"/>
    </source>
</evidence>
<dbReference type="Pfam" id="PF12796">
    <property type="entry name" value="Ank_2"/>
    <property type="match status" value="1"/>
</dbReference>
<dbReference type="InterPro" id="IPR036770">
    <property type="entry name" value="Ankyrin_rpt-contain_sf"/>
</dbReference>
<dbReference type="Gene3D" id="1.25.40.20">
    <property type="entry name" value="Ankyrin repeat-containing domain"/>
    <property type="match status" value="3"/>
</dbReference>
<dbReference type="SMART" id="SM00248">
    <property type="entry name" value="ANK"/>
    <property type="match status" value="11"/>
</dbReference>
<dbReference type="InterPro" id="IPR052050">
    <property type="entry name" value="SecEffector_AnkRepeat"/>
</dbReference>
<gene>
    <name evidence="1" type="ORF">MGAL_10B069229</name>
</gene>
<evidence type="ECO:0000313" key="2">
    <source>
        <dbReference type="Proteomes" id="UP000596742"/>
    </source>
</evidence>
<dbReference type="EMBL" id="UYJE01007771">
    <property type="protein sequence ID" value="VDI57812.1"/>
    <property type="molecule type" value="Genomic_DNA"/>
</dbReference>
<organism evidence="1 2">
    <name type="scientific">Mytilus galloprovincialis</name>
    <name type="common">Mediterranean mussel</name>
    <dbReference type="NCBI Taxonomy" id="29158"/>
    <lineage>
        <taxon>Eukaryota</taxon>
        <taxon>Metazoa</taxon>
        <taxon>Spiralia</taxon>
        <taxon>Lophotrochozoa</taxon>
        <taxon>Mollusca</taxon>
        <taxon>Bivalvia</taxon>
        <taxon>Autobranchia</taxon>
        <taxon>Pteriomorphia</taxon>
        <taxon>Mytilida</taxon>
        <taxon>Mytiloidea</taxon>
        <taxon>Mytilidae</taxon>
        <taxon>Mytilinae</taxon>
        <taxon>Mytilus</taxon>
    </lineage>
</organism>
<reference evidence="1" key="1">
    <citation type="submission" date="2018-11" db="EMBL/GenBank/DDBJ databases">
        <authorList>
            <person name="Alioto T."/>
            <person name="Alioto T."/>
        </authorList>
    </citation>
    <scope>NUCLEOTIDE SEQUENCE</scope>
</reference>
<sequence>MYSAQYVTTSVYYDGMNNLREKYELLIRHILEKVNHDLLDLKTIFVLACGIGCLEVVAYLLENINHDQLDAKKAVNDLYRSVCNDDDYYDVIRNLRKTYDPLIRHILEKVNHDLLDLKTIFVLAWRIGCLEVVAYLLENINHDQLDAKKAVNDLYRSVCDDDDYYKCIDNLRDTYDPLIRHILEKVNHDLLDLKTIFHLACRIGCLEAVTYLLNKKDHTTLDLMGAVKKLCYPSINEDTDDEFWYVSSNEAVTKLLLPRVKVDILDVEVLLNVACRKEWLDIVRWLVENVAHSMFDIDTSMNVLMLHSTENNLAIFKLLLENISQSLFNIRSVIEQASRLNHTEKVLWILQTKDNTLFDIKYVMNEACRNSNLLLIKYVMENIDRKCFDVRSAMNKVCRSSKTNSLGAVKWLFENIPHNMLDLEKAMNNACRYDNVLVVEWFWNNLDRKLFNVKSAWNNACYNCNEALLSYLLNNMDKNMLNKSKALSQACKSIQEGYKIISLLFKEPNMNTPENCKQVLTEACVNCNRNVVTWLMSHTDIQPLVYKETLIDTIKATVNMANNRDKFDRISIVQLMLEHDSIRKFRQNDMSEVMEAVSSFGQLDMVQRLWRNTDQSMFNMRAIVNTACESGQFEIVDWYLQNIELTNIDVQTVMLESCGYGWLTIVKLLWSKFEILMVDIRTSMDEACTYGRYEIVKFLLENVDSRLFDTKLVFEKACGYGWKDITLWLFDNIDNISIDLKSCMFEVCAQGRIEIAELLFSKYGANYFDVNILIGISCKNSDNAGVVVFLIDNFDLTQVHKDIIIRNACKYSWTEIVKLLTDVCKHNKNIMEEAMTNACKSGETEIVKLFLDKVDISLLGVNINMIISCQKGWDEIVSLLLERVDHSLFDFTGAMSEACHCGEADIVELLVQKVDNKFFNFENAIKEACQSHLNENLVLILLKYINNSTWDIEGMCKKARENGWRKVNSRLKRMSYNEN</sequence>
<dbReference type="AlphaFoldDB" id="A0A8B6G2P4"/>
<dbReference type="InterPro" id="IPR002110">
    <property type="entry name" value="Ankyrin_rpt"/>
</dbReference>
<comment type="caution">
    <text evidence="1">The sequence shown here is derived from an EMBL/GenBank/DDBJ whole genome shotgun (WGS) entry which is preliminary data.</text>
</comment>
<dbReference type="PANTHER" id="PTHR46586">
    <property type="entry name" value="ANKYRIN REPEAT-CONTAINING PROTEIN"/>
    <property type="match status" value="1"/>
</dbReference>
<evidence type="ECO:0000313" key="1">
    <source>
        <dbReference type="EMBL" id="VDI57812.1"/>
    </source>
</evidence>